<dbReference type="InterPro" id="IPR001436">
    <property type="entry name" value="Alpha-crystallin/sHSP_animal"/>
</dbReference>
<dbReference type="GO" id="GO:0051082">
    <property type="term" value="F:unfolded protein binding"/>
    <property type="evidence" value="ECO:0007669"/>
    <property type="project" value="TreeGrafter"/>
</dbReference>
<dbReference type="AlphaFoldDB" id="A0AAY4C1S5"/>
<dbReference type="Proteomes" id="UP000694580">
    <property type="component" value="Chromosome 7"/>
</dbReference>
<evidence type="ECO:0000256" key="1">
    <source>
        <dbReference type="ARBA" id="ARBA00023016"/>
    </source>
</evidence>
<comment type="similarity">
    <text evidence="2 3">Belongs to the small heat shock protein (HSP20) family.</text>
</comment>
<evidence type="ECO:0000313" key="5">
    <source>
        <dbReference type="Ensembl" id="ENSDCDP00010027115.1"/>
    </source>
</evidence>
<feature type="domain" description="SHSP" evidence="4">
    <location>
        <begin position="68"/>
        <end position="177"/>
    </location>
</feature>
<organism evidence="5 6">
    <name type="scientific">Denticeps clupeoides</name>
    <name type="common">denticle herring</name>
    <dbReference type="NCBI Taxonomy" id="299321"/>
    <lineage>
        <taxon>Eukaryota</taxon>
        <taxon>Metazoa</taxon>
        <taxon>Chordata</taxon>
        <taxon>Craniata</taxon>
        <taxon>Vertebrata</taxon>
        <taxon>Euteleostomi</taxon>
        <taxon>Actinopterygii</taxon>
        <taxon>Neopterygii</taxon>
        <taxon>Teleostei</taxon>
        <taxon>Clupei</taxon>
        <taxon>Clupeiformes</taxon>
        <taxon>Denticipitoidei</taxon>
        <taxon>Denticipitidae</taxon>
        <taxon>Denticeps</taxon>
    </lineage>
</organism>
<accession>A0AAY4C1S5</accession>
<dbReference type="GO" id="GO:0009408">
    <property type="term" value="P:response to heat"/>
    <property type="evidence" value="ECO:0007669"/>
    <property type="project" value="TreeGrafter"/>
</dbReference>
<dbReference type="GO" id="GO:0005737">
    <property type="term" value="C:cytoplasm"/>
    <property type="evidence" value="ECO:0007669"/>
    <property type="project" value="TreeGrafter"/>
</dbReference>
<keyword evidence="1" id="KW-0346">Stress response</keyword>
<reference evidence="5 6" key="1">
    <citation type="submission" date="2020-06" db="EMBL/GenBank/DDBJ databases">
        <authorList>
            <consortium name="Wellcome Sanger Institute Data Sharing"/>
        </authorList>
    </citation>
    <scope>NUCLEOTIDE SEQUENCE [LARGE SCALE GENOMIC DNA]</scope>
</reference>
<reference evidence="5" key="3">
    <citation type="submission" date="2025-09" db="UniProtKB">
        <authorList>
            <consortium name="Ensembl"/>
        </authorList>
    </citation>
    <scope>IDENTIFICATION</scope>
</reference>
<keyword evidence="6" id="KW-1185">Reference proteome</keyword>
<dbReference type="GO" id="GO:0042026">
    <property type="term" value="P:protein refolding"/>
    <property type="evidence" value="ECO:0007669"/>
    <property type="project" value="TreeGrafter"/>
</dbReference>
<dbReference type="PRINTS" id="PR00299">
    <property type="entry name" value="ACRYSTALLIN"/>
</dbReference>
<evidence type="ECO:0000256" key="3">
    <source>
        <dbReference type="RuleBase" id="RU003616"/>
    </source>
</evidence>
<dbReference type="PANTHER" id="PTHR45640:SF2">
    <property type="entry name" value="HEAT SHOCK PROTEIN BETA-11-RELATED"/>
    <property type="match status" value="1"/>
</dbReference>
<protein>
    <recommendedName>
        <fullName evidence="4">SHSP domain-containing protein</fullName>
    </recommendedName>
</protein>
<dbReference type="SUPFAM" id="SSF49764">
    <property type="entry name" value="HSP20-like chaperones"/>
    <property type="match status" value="1"/>
</dbReference>
<reference evidence="5" key="2">
    <citation type="submission" date="2025-08" db="UniProtKB">
        <authorList>
            <consortium name="Ensembl"/>
        </authorList>
    </citation>
    <scope>IDENTIFICATION</scope>
</reference>
<dbReference type="Gene3D" id="2.60.40.790">
    <property type="match status" value="1"/>
</dbReference>
<evidence type="ECO:0000259" key="4">
    <source>
        <dbReference type="PROSITE" id="PS01031"/>
    </source>
</evidence>
<proteinExistence type="inferred from homology"/>
<evidence type="ECO:0000313" key="6">
    <source>
        <dbReference type="Proteomes" id="UP000694580"/>
    </source>
</evidence>
<dbReference type="Ensembl" id="ENSDCDT00010033580.1">
    <property type="protein sequence ID" value="ENSDCDP00010027115.1"/>
    <property type="gene ID" value="ENSDCDG00010017194.1"/>
</dbReference>
<dbReference type="InterPro" id="IPR008978">
    <property type="entry name" value="HSP20-like_chaperone"/>
</dbReference>
<gene>
    <name evidence="5" type="primary">HSPB9</name>
</gene>
<dbReference type="InterPro" id="IPR002068">
    <property type="entry name" value="A-crystallin/Hsp20_dom"/>
</dbReference>
<name>A0AAY4C1S5_9TELE</name>
<dbReference type="Pfam" id="PF00011">
    <property type="entry name" value="HSP20"/>
    <property type="match status" value="1"/>
</dbReference>
<evidence type="ECO:0000256" key="2">
    <source>
        <dbReference type="PROSITE-ProRule" id="PRU00285"/>
    </source>
</evidence>
<dbReference type="PROSITE" id="PS01031">
    <property type="entry name" value="SHSP"/>
    <property type="match status" value="1"/>
</dbReference>
<sequence>MSSADDPFFDQARLLWPPQRTSCSRLREDFMRRRAQLVEGLCSDLQDGLLSELREGLQTDLFKTIDRLHSSASRSRFESPSAEQRNLPLTVNTQGFSPEDVTVTLSGKKLEVMAAKRAEVSQSASQKQGFIQRVTLPEHVDMAAITCSMGEDGLLHIEAPENQQETSEEQIVPIRFRTSLDVLISKTSTADSSSEKSTNN</sequence>
<dbReference type="GeneTree" id="ENSGT00670000098179"/>
<dbReference type="PANTHER" id="PTHR45640">
    <property type="entry name" value="HEAT SHOCK PROTEIN HSP-12.2-RELATED"/>
    <property type="match status" value="1"/>
</dbReference>
<dbReference type="GO" id="GO:0005634">
    <property type="term" value="C:nucleus"/>
    <property type="evidence" value="ECO:0007669"/>
    <property type="project" value="TreeGrafter"/>
</dbReference>